<reference evidence="9" key="1">
    <citation type="journal article" date="2020" name="Stud. Mycol.">
        <title>101 Dothideomycetes genomes: a test case for predicting lifestyles and emergence of pathogens.</title>
        <authorList>
            <person name="Haridas S."/>
            <person name="Albert R."/>
            <person name="Binder M."/>
            <person name="Bloem J."/>
            <person name="Labutti K."/>
            <person name="Salamov A."/>
            <person name="Andreopoulos B."/>
            <person name="Baker S."/>
            <person name="Barry K."/>
            <person name="Bills G."/>
            <person name="Bluhm B."/>
            <person name="Cannon C."/>
            <person name="Castanera R."/>
            <person name="Culley D."/>
            <person name="Daum C."/>
            <person name="Ezra D."/>
            <person name="Gonzalez J."/>
            <person name="Henrissat B."/>
            <person name="Kuo A."/>
            <person name="Liang C."/>
            <person name="Lipzen A."/>
            <person name="Lutzoni F."/>
            <person name="Magnuson J."/>
            <person name="Mondo S."/>
            <person name="Nolan M."/>
            <person name="Ohm R."/>
            <person name="Pangilinan J."/>
            <person name="Park H.-J."/>
            <person name="Ramirez L."/>
            <person name="Alfaro M."/>
            <person name="Sun H."/>
            <person name="Tritt A."/>
            <person name="Yoshinaga Y."/>
            <person name="Zwiers L.-H."/>
            <person name="Turgeon B."/>
            <person name="Goodwin S."/>
            <person name="Spatafora J."/>
            <person name="Crous P."/>
            <person name="Grigoriev I."/>
        </authorList>
    </citation>
    <scope>NUCLEOTIDE SEQUENCE</scope>
    <source>
        <strain evidence="9">CBS 627.86</strain>
    </source>
</reference>
<feature type="transmembrane region" description="Helical" evidence="8">
    <location>
        <begin position="12"/>
        <end position="33"/>
    </location>
</feature>
<dbReference type="Gene3D" id="1.10.630.10">
    <property type="entry name" value="Cytochrome P450"/>
    <property type="match status" value="1"/>
</dbReference>
<dbReference type="CDD" id="cd11058">
    <property type="entry name" value="CYP60B-like"/>
    <property type="match status" value="1"/>
</dbReference>
<dbReference type="PRINTS" id="PR00385">
    <property type="entry name" value="P450"/>
</dbReference>
<keyword evidence="8" id="KW-1133">Transmembrane helix</keyword>
<evidence type="ECO:0000256" key="8">
    <source>
        <dbReference type="SAM" id="Phobius"/>
    </source>
</evidence>
<evidence type="ECO:0000256" key="1">
    <source>
        <dbReference type="ARBA" id="ARBA00001971"/>
    </source>
</evidence>
<evidence type="ECO:0000313" key="10">
    <source>
        <dbReference type="Proteomes" id="UP000799770"/>
    </source>
</evidence>
<keyword evidence="7" id="KW-0560">Oxidoreductase</keyword>
<accession>A0A6A5YUE0</accession>
<keyword evidence="8" id="KW-0812">Transmembrane</keyword>
<dbReference type="GO" id="GO:0020037">
    <property type="term" value="F:heme binding"/>
    <property type="evidence" value="ECO:0007669"/>
    <property type="project" value="InterPro"/>
</dbReference>
<keyword evidence="3 6" id="KW-0349">Heme</keyword>
<proteinExistence type="inferred from homology"/>
<comment type="similarity">
    <text evidence="2 7">Belongs to the cytochrome P450 family.</text>
</comment>
<dbReference type="InterPro" id="IPR002401">
    <property type="entry name" value="Cyt_P450_E_grp-I"/>
</dbReference>
<evidence type="ECO:0000256" key="2">
    <source>
        <dbReference type="ARBA" id="ARBA00010617"/>
    </source>
</evidence>
<dbReference type="Pfam" id="PF00067">
    <property type="entry name" value="p450"/>
    <property type="match status" value="1"/>
</dbReference>
<dbReference type="OrthoDB" id="1470350at2759"/>
<keyword evidence="4 6" id="KW-0479">Metal-binding</keyword>
<keyword evidence="7" id="KW-0503">Monooxygenase</keyword>
<dbReference type="InterPro" id="IPR017972">
    <property type="entry name" value="Cyt_P450_CS"/>
</dbReference>
<gene>
    <name evidence="9" type="ORF">BDV96DRAFT_604635</name>
</gene>
<dbReference type="EMBL" id="ML977341">
    <property type="protein sequence ID" value="KAF2109761.1"/>
    <property type="molecule type" value="Genomic_DNA"/>
</dbReference>
<evidence type="ECO:0000256" key="4">
    <source>
        <dbReference type="ARBA" id="ARBA00022723"/>
    </source>
</evidence>
<organism evidence="9 10">
    <name type="scientific">Lophiotrema nucula</name>
    <dbReference type="NCBI Taxonomy" id="690887"/>
    <lineage>
        <taxon>Eukaryota</taxon>
        <taxon>Fungi</taxon>
        <taxon>Dikarya</taxon>
        <taxon>Ascomycota</taxon>
        <taxon>Pezizomycotina</taxon>
        <taxon>Dothideomycetes</taxon>
        <taxon>Pleosporomycetidae</taxon>
        <taxon>Pleosporales</taxon>
        <taxon>Lophiotremataceae</taxon>
        <taxon>Lophiotrema</taxon>
    </lineage>
</organism>
<feature type="binding site" description="axial binding residue" evidence="6">
    <location>
        <position position="445"/>
    </location>
    <ligand>
        <name>heme</name>
        <dbReference type="ChEBI" id="CHEBI:30413"/>
    </ligand>
    <ligandPart>
        <name>Fe</name>
        <dbReference type="ChEBI" id="CHEBI:18248"/>
    </ligandPart>
</feature>
<dbReference type="PANTHER" id="PTHR24305">
    <property type="entry name" value="CYTOCHROME P450"/>
    <property type="match status" value="1"/>
</dbReference>
<dbReference type="SUPFAM" id="SSF48264">
    <property type="entry name" value="Cytochrome P450"/>
    <property type="match status" value="1"/>
</dbReference>
<dbReference type="GO" id="GO:0005506">
    <property type="term" value="F:iron ion binding"/>
    <property type="evidence" value="ECO:0007669"/>
    <property type="project" value="InterPro"/>
</dbReference>
<dbReference type="AlphaFoldDB" id="A0A6A5YUE0"/>
<evidence type="ECO:0000256" key="5">
    <source>
        <dbReference type="ARBA" id="ARBA00023004"/>
    </source>
</evidence>
<dbReference type="GO" id="GO:0004497">
    <property type="term" value="F:monooxygenase activity"/>
    <property type="evidence" value="ECO:0007669"/>
    <property type="project" value="UniProtKB-KW"/>
</dbReference>
<dbReference type="Proteomes" id="UP000799770">
    <property type="component" value="Unassembled WGS sequence"/>
</dbReference>
<keyword evidence="8" id="KW-0472">Membrane</keyword>
<keyword evidence="5 6" id="KW-0408">Iron</keyword>
<evidence type="ECO:0000256" key="7">
    <source>
        <dbReference type="RuleBase" id="RU000461"/>
    </source>
</evidence>
<dbReference type="PROSITE" id="PS00086">
    <property type="entry name" value="CYTOCHROME_P450"/>
    <property type="match status" value="1"/>
</dbReference>
<dbReference type="InterPro" id="IPR036396">
    <property type="entry name" value="Cyt_P450_sf"/>
</dbReference>
<keyword evidence="10" id="KW-1185">Reference proteome</keyword>
<protein>
    <submittedName>
        <fullName evidence="9">Cytochrome P450</fullName>
    </submittedName>
</protein>
<evidence type="ECO:0000313" key="9">
    <source>
        <dbReference type="EMBL" id="KAF2109761.1"/>
    </source>
</evidence>
<sequence length="506" mass="57529">MANWTENRVPILLGIAAGGFTVYITSIVVYRLWFHPLAKYPAPFLNRVTQLPAIISVLVGRLPMYTKTLHDKYGPIVRLSPNELSFNTVQAWEDIYGHRLGRPNMAKDPIHVGAVDPVPGVFTISMADNETHARQRRALSHGFSQQALWGQETIVQDYVTKLLNNVKTFCQQGKSFNIVDWYNFMTFDVIGDLAFGESFGCLDRGDFHFWITLIFRSVQAGAIEAATRRFATAGSPLQQYLMRWIPNELRTQRRDHLNYSREKVLKRLSDTKSERKDFIHYILRQSKRIDLSQDEIIVNGALFIVAGSETTAMTLSAMTNFLIKHPDKFAKLKREIRETFSSEQEITVEKATNLQYLNACIEETLRMLPPAPIGFLRSIPAGGDTIDGEYLPAGTTVSVSSWCAQHNSANFKNPDEFIPERWFAPEYASDHKLASRPFSLGPRGCIGKNLAYLEMRLAFSRLFWLYDIDNTDGAPDWNTAGQMKNMKAYSTWVKPELNVKVTPVVR</sequence>
<dbReference type="InterPro" id="IPR001128">
    <property type="entry name" value="Cyt_P450"/>
</dbReference>
<evidence type="ECO:0000256" key="6">
    <source>
        <dbReference type="PIRSR" id="PIRSR602401-1"/>
    </source>
</evidence>
<name>A0A6A5YUE0_9PLEO</name>
<dbReference type="PRINTS" id="PR00463">
    <property type="entry name" value="EP450I"/>
</dbReference>
<dbReference type="PANTHER" id="PTHR24305:SF210">
    <property type="entry name" value="CYTOCHROME P450 MONOOXYGENASE ASQL-RELATED"/>
    <property type="match status" value="1"/>
</dbReference>
<dbReference type="InterPro" id="IPR050121">
    <property type="entry name" value="Cytochrome_P450_monoxygenase"/>
</dbReference>
<comment type="cofactor">
    <cofactor evidence="1 6">
        <name>heme</name>
        <dbReference type="ChEBI" id="CHEBI:30413"/>
    </cofactor>
</comment>
<evidence type="ECO:0000256" key="3">
    <source>
        <dbReference type="ARBA" id="ARBA00022617"/>
    </source>
</evidence>
<dbReference type="GO" id="GO:0016705">
    <property type="term" value="F:oxidoreductase activity, acting on paired donors, with incorporation or reduction of molecular oxygen"/>
    <property type="evidence" value="ECO:0007669"/>
    <property type="project" value="InterPro"/>
</dbReference>